<evidence type="ECO:0000313" key="2">
    <source>
        <dbReference type="EMBL" id="KAK8899202.1"/>
    </source>
</evidence>
<organism evidence="2 3">
    <name type="scientific">Tritrichomonas musculus</name>
    <dbReference type="NCBI Taxonomy" id="1915356"/>
    <lineage>
        <taxon>Eukaryota</taxon>
        <taxon>Metamonada</taxon>
        <taxon>Parabasalia</taxon>
        <taxon>Tritrichomonadida</taxon>
        <taxon>Tritrichomonadidae</taxon>
        <taxon>Tritrichomonas</taxon>
    </lineage>
</organism>
<proteinExistence type="predicted"/>
<sequence length="113" mass="13758">MRGKIRITRICVPTFQEEITINFNEPGKNLSDLQCNNVLRMKYHIDYIENQIMNQDKQDRRDKNEKEDETEKVEEENEEDGKKENSFTIFNIDESEDDKYFIPEYEEIFDFDF</sequence>
<feature type="compositionally biased region" description="Acidic residues" evidence="1">
    <location>
        <begin position="67"/>
        <end position="79"/>
    </location>
</feature>
<accession>A0ABR2L7K0</accession>
<dbReference type="Proteomes" id="UP001470230">
    <property type="component" value="Unassembled WGS sequence"/>
</dbReference>
<keyword evidence="3" id="KW-1185">Reference proteome</keyword>
<evidence type="ECO:0000313" key="3">
    <source>
        <dbReference type="Proteomes" id="UP001470230"/>
    </source>
</evidence>
<reference evidence="2 3" key="1">
    <citation type="submission" date="2024-04" db="EMBL/GenBank/DDBJ databases">
        <title>Tritrichomonas musculus Genome.</title>
        <authorList>
            <person name="Alves-Ferreira E."/>
            <person name="Grigg M."/>
            <person name="Lorenzi H."/>
            <person name="Galac M."/>
        </authorList>
    </citation>
    <scope>NUCLEOTIDE SEQUENCE [LARGE SCALE GENOMIC DNA]</scope>
    <source>
        <strain evidence="2 3">EAF2021</strain>
    </source>
</reference>
<feature type="region of interest" description="Disordered" evidence="1">
    <location>
        <begin position="52"/>
        <end position="89"/>
    </location>
</feature>
<comment type="caution">
    <text evidence="2">The sequence shown here is derived from an EMBL/GenBank/DDBJ whole genome shotgun (WGS) entry which is preliminary data.</text>
</comment>
<feature type="compositionally biased region" description="Basic and acidic residues" evidence="1">
    <location>
        <begin position="56"/>
        <end position="66"/>
    </location>
</feature>
<protein>
    <submittedName>
        <fullName evidence="2">Uncharacterized protein</fullName>
    </submittedName>
</protein>
<gene>
    <name evidence="2" type="ORF">M9Y10_001506</name>
</gene>
<name>A0ABR2L7K0_9EUKA</name>
<dbReference type="EMBL" id="JAPFFF010000001">
    <property type="protein sequence ID" value="KAK8899202.1"/>
    <property type="molecule type" value="Genomic_DNA"/>
</dbReference>
<evidence type="ECO:0000256" key="1">
    <source>
        <dbReference type="SAM" id="MobiDB-lite"/>
    </source>
</evidence>